<feature type="transmembrane region" description="Helical" evidence="1">
    <location>
        <begin position="146"/>
        <end position="169"/>
    </location>
</feature>
<feature type="transmembrane region" description="Helical" evidence="1">
    <location>
        <begin position="48"/>
        <end position="66"/>
    </location>
</feature>
<proteinExistence type="predicted"/>
<dbReference type="EMBL" id="JAOQIO010000103">
    <property type="protein sequence ID" value="MCU6796344.1"/>
    <property type="molecule type" value="Genomic_DNA"/>
</dbReference>
<name>A0ABT2URM9_9BACL</name>
<accession>A0ABT2URM9</accession>
<dbReference type="CDD" id="cd01949">
    <property type="entry name" value="GGDEF"/>
    <property type="match status" value="1"/>
</dbReference>
<feature type="transmembrane region" description="Helical" evidence="1">
    <location>
        <begin position="21"/>
        <end position="42"/>
    </location>
</feature>
<dbReference type="Gene3D" id="3.30.70.270">
    <property type="match status" value="1"/>
</dbReference>
<reference evidence="3 4" key="1">
    <citation type="submission" date="2022-09" db="EMBL/GenBank/DDBJ databases">
        <authorList>
            <person name="Han X.L."/>
            <person name="Wang Q."/>
            <person name="Lu T."/>
        </authorList>
    </citation>
    <scope>NUCLEOTIDE SEQUENCE [LARGE SCALE GENOMIC DNA]</scope>
    <source>
        <strain evidence="3 4">WQ 127069</strain>
    </source>
</reference>
<evidence type="ECO:0000313" key="3">
    <source>
        <dbReference type="EMBL" id="MCU6796344.1"/>
    </source>
</evidence>
<dbReference type="InterPro" id="IPR029787">
    <property type="entry name" value="Nucleotide_cyclase"/>
</dbReference>
<dbReference type="RefSeq" id="WP_262687171.1">
    <property type="nucleotide sequence ID" value="NZ_JAOQIO010000103.1"/>
</dbReference>
<keyword evidence="1" id="KW-1133">Transmembrane helix</keyword>
<dbReference type="PANTHER" id="PTHR45138">
    <property type="entry name" value="REGULATORY COMPONENTS OF SENSORY TRANSDUCTION SYSTEM"/>
    <property type="match status" value="1"/>
</dbReference>
<dbReference type="PANTHER" id="PTHR45138:SF9">
    <property type="entry name" value="DIGUANYLATE CYCLASE DGCM-RELATED"/>
    <property type="match status" value="1"/>
</dbReference>
<dbReference type="Pfam" id="PF00990">
    <property type="entry name" value="GGDEF"/>
    <property type="match status" value="1"/>
</dbReference>
<feature type="domain" description="GGDEF" evidence="2">
    <location>
        <begin position="230"/>
        <end position="361"/>
    </location>
</feature>
<keyword evidence="1" id="KW-0812">Transmembrane</keyword>
<keyword evidence="1" id="KW-0472">Membrane</keyword>
<dbReference type="SMART" id="SM00267">
    <property type="entry name" value="GGDEF"/>
    <property type="match status" value="1"/>
</dbReference>
<dbReference type="Proteomes" id="UP001652445">
    <property type="component" value="Unassembled WGS sequence"/>
</dbReference>
<dbReference type="InterPro" id="IPR050469">
    <property type="entry name" value="Diguanylate_Cyclase"/>
</dbReference>
<protein>
    <submittedName>
        <fullName evidence="3">GGDEF domain-containing protein</fullName>
    </submittedName>
</protein>
<dbReference type="SUPFAM" id="SSF55073">
    <property type="entry name" value="Nucleotide cyclase"/>
    <property type="match status" value="1"/>
</dbReference>
<keyword evidence="4" id="KW-1185">Reference proteome</keyword>
<evidence type="ECO:0000256" key="1">
    <source>
        <dbReference type="SAM" id="Phobius"/>
    </source>
</evidence>
<organism evidence="3 4">
    <name type="scientific">Paenibacillus baimaensis</name>
    <dbReference type="NCBI Taxonomy" id="2982185"/>
    <lineage>
        <taxon>Bacteria</taxon>
        <taxon>Bacillati</taxon>
        <taxon>Bacillota</taxon>
        <taxon>Bacilli</taxon>
        <taxon>Bacillales</taxon>
        <taxon>Paenibacillaceae</taxon>
        <taxon>Paenibacillus</taxon>
    </lineage>
</organism>
<evidence type="ECO:0000313" key="4">
    <source>
        <dbReference type="Proteomes" id="UP001652445"/>
    </source>
</evidence>
<dbReference type="InterPro" id="IPR000160">
    <property type="entry name" value="GGDEF_dom"/>
</dbReference>
<comment type="caution">
    <text evidence="3">The sequence shown here is derived from an EMBL/GenBank/DDBJ whole genome shotgun (WGS) entry which is preliminary data.</text>
</comment>
<feature type="transmembrane region" description="Helical" evidence="1">
    <location>
        <begin position="102"/>
        <end position="118"/>
    </location>
</feature>
<dbReference type="NCBIfam" id="TIGR00254">
    <property type="entry name" value="GGDEF"/>
    <property type="match status" value="1"/>
</dbReference>
<feature type="transmembrane region" description="Helical" evidence="1">
    <location>
        <begin position="123"/>
        <end position="140"/>
    </location>
</feature>
<sequence length="368" mass="41417">MGFDLFQLIDLPRWNRKLLTGFWLIIALAILSTCVYDVIAWFTTTLAIVPIITLNTLWLCLGLLVIEAVHKWAKRGKDYIVIIGAAFISSGLIYSFPHVNTLLTTLFLPILVSIFYFQTSKVVFSYLLSLSCFYVLYGVLDKQTTWIISDIIAVTGVLLGGLVVALGIMSRGKELLKHLQSSLESGQDLLVRNVIMDKLAKTDALTDLYNHMSFHEYLDKLIEQGERYNFSFQLALLDIDHFKKVNDTFGHRAGDAVLKKVALTIKTMVSLNDFPARYGGEEFAIIFTDMDLQEATLNLENIRKQIAAQPHEELNGQAVTISIGVYDFQKGITKEMLFKGTDEALYEAKRSGRNQTIICTGHKKATVQ</sequence>
<gene>
    <name evidence="3" type="ORF">OB236_29900</name>
</gene>
<feature type="transmembrane region" description="Helical" evidence="1">
    <location>
        <begin position="78"/>
        <end position="96"/>
    </location>
</feature>
<dbReference type="InterPro" id="IPR043128">
    <property type="entry name" value="Rev_trsase/Diguanyl_cyclase"/>
</dbReference>
<evidence type="ECO:0000259" key="2">
    <source>
        <dbReference type="PROSITE" id="PS50887"/>
    </source>
</evidence>
<dbReference type="PROSITE" id="PS50887">
    <property type="entry name" value="GGDEF"/>
    <property type="match status" value="1"/>
</dbReference>